<evidence type="ECO:0000313" key="4">
    <source>
        <dbReference type="Proteomes" id="UP000501387"/>
    </source>
</evidence>
<reference evidence="3 4" key="1">
    <citation type="submission" date="2020-03" db="EMBL/GenBank/DDBJ databases">
        <title>Leucobacter sp. nov., isolated from beetles.</title>
        <authorList>
            <person name="Hyun D.-W."/>
            <person name="Bae J.-W."/>
        </authorList>
    </citation>
    <scope>NUCLEOTIDE SEQUENCE [LARGE SCALE GENOMIC DNA]</scope>
    <source>
        <strain evidence="3 4">HDW9B</strain>
    </source>
</reference>
<feature type="compositionally biased region" description="Basic and acidic residues" evidence="1">
    <location>
        <begin position="337"/>
        <end position="353"/>
    </location>
</feature>
<dbReference type="PANTHER" id="PTHR30619:SF1">
    <property type="entry name" value="RECOMBINATION PROTEIN 2"/>
    <property type="match status" value="1"/>
</dbReference>
<dbReference type="AlphaFoldDB" id="A0A6G8FJU9"/>
<proteinExistence type="predicted"/>
<dbReference type="InterPro" id="IPR052159">
    <property type="entry name" value="Competence_DNA_uptake"/>
</dbReference>
<feature type="region of interest" description="Disordered" evidence="1">
    <location>
        <begin position="337"/>
        <end position="364"/>
    </location>
</feature>
<dbReference type="PANTHER" id="PTHR30619">
    <property type="entry name" value="DNA INTERNALIZATION/COMPETENCE PROTEIN COMEC/REC2"/>
    <property type="match status" value="1"/>
</dbReference>
<evidence type="ECO:0000259" key="2">
    <source>
        <dbReference type="SMART" id="SM00849"/>
    </source>
</evidence>
<evidence type="ECO:0000256" key="1">
    <source>
        <dbReference type="SAM" id="MobiDB-lite"/>
    </source>
</evidence>
<sequence>MTLVQVLPILAWALHTGRLPWPGTARVRGRVPWVENGESPRVPRAVRGAVAVLLCAACGIFAGVTLVSPLTQRASVPGDWAVVACDVHQGDAILLREPGVPNSTILVDTGDSPELIEDCLARFGVHRIRLLVLTHDDQDHVGALSAVAAITEAALVSPPVAEYIPGSEGVAGASPRPLLQELEEYGVPYRVGVEGMRSDDPGVRWEILAPEPGRVVTDENATSLVLLASAGGLTTLLLADTGENEHRALLARGVGLRADIVKVAHHGSRNQDSRLLAATAARFGLVSVGAENRYGHPNEVVLTAMRDAGIIALRTDELGSIALRKVAGEIHAWSVRAPEETGEQGREELRDLPARSGSDVGATE</sequence>
<dbReference type="InterPro" id="IPR035681">
    <property type="entry name" value="ComA-like_MBL"/>
</dbReference>
<keyword evidence="3" id="KW-0378">Hydrolase</keyword>
<feature type="domain" description="Metallo-beta-lactamase" evidence="2">
    <location>
        <begin position="89"/>
        <end position="291"/>
    </location>
</feature>
<dbReference type="GO" id="GO:0016787">
    <property type="term" value="F:hydrolase activity"/>
    <property type="evidence" value="ECO:0007669"/>
    <property type="project" value="UniProtKB-KW"/>
</dbReference>
<dbReference type="InterPro" id="IPR001279">
    <property type="entry name" value="Metallo-B-lactamas"/>
</dbReference>
<dbReference type="KEGG" id="lins:G7067_09900"/>
<dbReference type="InterPro" id="IPR036866">
    <property type="entry name" value="RibonucZ/Hydroxyglut_hydro"/>
</dbReference>
<keyword evidence="4" id="KW-1185">Reference proteome</keyword>
<protein>
    <submittedName>
        <fullName evidence="3">MBL fold metallo-hydrolase</fullName>
    </submittedName>
</protein>
<dbReference type="SUPFAM" id="SSF56281">
    <property type="entry name" value="Metallo-hydrolase/oxidoreductase"/>
    <property type="match status" value="1"/>
</dbReference>
<dbReference type="Gene3D" id="3.60.15.10">
    <property type="entry name" value="Ribonuclease Z/Hydroxyacylglutathione hydrolase-like"/>
    <property type="match status" value="1"/>
</dbReference>
<dbReference type="CDD" id="cd07731">
    <property type="entry name" value="ComA-like_MBL-fold"/>
    <property type="match status" value="1"/>
</dbReference>
<dbReference type="SMART" id="SM00849">
    <property type="entry name" value="Lactamase_B"/>
    <property type="match status" value="1"/>
</dbReference>
<accession>A0A6G8FJU9</accession>
<dbReference type="EMBL" id="CP049934">
    <property type="protein sequence ID" value="QIM16645.1"/>
    <property type="molecule type" value="Genomic_DNA"/>
</dbReference>
<gene>
    <name evidence="3" type="ORF">G7067_09900</name>
</gene>
<dbReference type="Pfam" id="PF00753">
    <property type="entry name" value="Lactamase_B"/>
    <property type="match status" value="1"/>
</dbReference>
<organism evidence="3 4">
    <name type="scientific">Leucobacter insecticola</name>
    <dbReference type="NCBI Taxonomy" id="2714934"/>
    <lineage>
        <taxon>Bacteria</taxon>
        <taxon>Bacillati</taxon>
        <taxon>Actinomycetota</taxon>
        <taxon>Actinomycetes</taxon>
        <taxon>Micrococcales</taxon>
        <taxon>Microbacteriaceae</taxon>
        <taxon>Leucobacter</taxon>
    </lineage>
</organism>
<evidence type="ECO:0000313" key="3">
    <source>
        <dbReference type="EMBL" id="QIM16645.1"/>
    </source>
</evidence>
<name>A0A6G8FJU9_9MICO</name>
<dbReference type="Proteomes" id="UP000501387">
    <property type="component" value="Chromosome"/>
</dbReference>